<dbReference type="OrthoDB" id="8969492at2"/>
<accession>A0A226WVG4</accession>
<dbReference type="RefSeq" id="WP_089163717.1">
    <property type="nucleotide sequence ID" value="NZ_MTHB01000201.1"/>
</dbReference>
<organism evidence="3 4">
    <name type="scientific">Caballeronia sordidicola</name>
    <name type="common">Burkholderia sordidicola</name>
    <dbReference type="NCBI Taxonomy" id="196367"/>
    <lineage>
        <taxon>Bacteria</taxon>
        <taxon>Pseudomonadati</taxon>
        <taxon>Pseudomonadota</taxon>
        <taxon>Betaproteobacteria</taxon>
        <taxon>Burkholderiales</taxon>
        <taxon>Burkholderiaceae</taxon>
        <taxon>Caballeronia</taxon>
    </lineage>
</organism>
<dbReference type="Pfam" id="PF14344">
    <property type="entry name" value="DUF4397"/>
    <property type="match status" value="1"/>
</dbReference>
<feature type="chain" id="PRO_5012533725" description="DUF4397 domain-containing protein" evidence="1">
    <location>
        <begin position="22"/>
        <end position="222"/>
    </location>
</feature>
<dbReference type="Proteomes" id="UP000214720">
    <property type="component" value="Unassembled WGS sequence"/>
</dbReference>
<feature type="domain" description="DUF4397" evidence="2">
    <location>
        <begin position="32"/>
        <end position="145"/>
    </location>
</feature>
<comment type="caution">
    <text evidence="3">The sequence shown here is derived from an EMBL/GenBank/DDBJ whole genome shotgun (WGS) entry which is preliminary data.</text>
</comment>
<evidence type="ECO:0000256" key="1">
    <source>
        <dbReference type="SAM" id="SignalP"/>
    </source>
</evidence>
<gene>
    <name evidence="3" type="ORF">BSU04_29930</name>
</gene>
<dbReference type="EMBL" id="MTHB01000201">
    <property type="protein sequence ID" value="OXC74839.1"/>
    <property type="molecule type" value="Genomic_DNA"/>
</dbReference>
<evidence type="ECO:0000313" key="4">
    <source>
        <dbReference type="Proteomes" id="UP000214720"/>
    </source>
</evidence>
<keyword evidence="1" id="KW-0732">Signal</keyword>
<name>A0A226WVG4_CABSO</name>
<dbReference type="InterPro" id="IPR025510">
    <property type="entry name" value="DUF4397"/>
</dbReference>
<proteinExistence type="predicted"/>
<dbReference type="AlphaFoldDB" id="A0A226WVG4"/>
<reference evidence="4" key="1">
    <citation type="submission" date="2017-01" db="EMBL/GenBank/DDBJ databases">
        <title>Genome Analysis of Deinococcus marmoris KOPRI26562.</title>
        <authorList>
            <person name="Kim J.H."/>
            <person name="Oh H.-M."/>
        </authorList>
    </citation>
    <scope>NUCLEOTIDE SEQUENCE [LARGE SCALE GENOMIC DNA]</scope>
    <source>
        <strain evidence="4">PAMC 26633</strain>
    </source>
</reference>
<protein>
    <recommendedName>
        <fullName evidence="2">DUF4397 domain-containing protein</fullName>
    </recommendedName>
</protein>
<sequence>MMKTLKTLLVVAMTCMVVFFAGCGGDDGPGNARLRILHASPDAPNVDVYVDNGLVLANVPYPTASGYLTISAGTHAIKINAAGTQTTVINVSPPLSKDGAYTAIAANFVASIEPLLATDDTSAPPSGQIRLRVIHAAPDAGAVDILVNDQIVLSNVPFGTISSYLTVPGGTYDLKVNATGTAITAIHTSVTAAAGNNYTAVAIGSLKTAATNPLSLKILVDG</sequence>
<feature type="signal peptide" evidence="1">
    <location>
        <begin position="1"/>
        <end position="21"/>
    </location>
</feature>
<dbReference type="PROSITE" id="PS51257">
    <property type="entry name" value="PROKAR_LIPOPROTEIN"/>
    <property type="match status" value="1"/>
</dbReference>
<evidence type="ECO:0000313" key="3">
    <source>
        <dbReference type="EMBL" id="OXC74839.1"/>
    </source>
</evidence>
<evidence type="ECO:0000259" key="2">
    <source>
        <dbReference type="Pfam" id="PF14344"/>
    </source>
</evidence>